<dbReference type="Gene3D" id="3.60.15.10">
    <property type="entry name" value="Ribonuclease Z/Hydroxyacylglutathione hydrolase-like"/>
    <property type="match status" value="1"/>
</dbReference>
<dbReference type="GO" id="GO:0005886">
    <property type="term" value="C:plasma membrane"/>
    <property type="evidence" value="ECO:0007669"/>
    <property type="project" value="UniProtKB-SubCell"/>
</dbReference>
<dbReference type="AlphaFoldDB" id="A0AAJ3FBQ5"/>
<feature type="transmembrane region" description="Helical" evidence="6">
    <location>
        <begin position="248"/>
        <end position="267"/>
    </location>
</feature>
<dbReference type="CDD" id="cd07731">
    <property type="entry name" value="ComA-like_MBL-fold"/>
    <property type="match status" value="1"/>
</dbReference>
<dbReference type="NCBIfam" id="TIGR00361">
    <property type="entry name" value="ComEC_Rec2"/>
    <property type="match status" value="1"/>
</dbReference>
<evidence type="ECO:0000313" key="9">
    <source>
        <dbReference type="EMBL" id="NSI57029.1"/>
    </source>
</evidence>
<comment type="subcellular location">
    <subcellularLocation>
        <location evidence="1">Cell membrane</location>
        <topology evidence="1">Multi-pass membrane protein</topology>
    </subcellularLocation>
</comment>
<evidence type="ECO:0000313" key="10">
    <source>
        <dbReference type="Proteomes" id="UP001296580"/>
    </source>
</evidence>
<dbReference type="InterPro" id="IPR001279">
    <property type="entry name" value="Metallo-B-lactamas"/>
</dbReference>
<comment type="caution">
    <text evidence="9">The sequence shown here is derived from an EMBL/GenBank/DDBJ whole genome shotgun (WGS) entry which is preliminary data.</text>
</comment>
<accession>A0AAJ3FBQ5</accession>
<feature type="transmembrane region" description="Helical" evidence="6">
    <location>
        <begin position="96"/>
        <end position="114"/>
    </location>
</feature>
<organism evidence="9 10">
    <name type="scientific">Mediterraneibacter gnavus</name>
    <name type="common">Ruminococcus gnavus</name>
    <dbReference type="NCBI Taxonomy" id="33038"/>
    <lineage>
        <taxon>Bacteria</taxon>
        <taxon>Bacillati</taxon>
        <taxon>Bacillota</taxon>
        <taxon>Clostridia</taxon>
        <taxon>Lachnospirales</taxon>
        <taxon>Lachnospiraceae</taxon>
        <taxon>Mediterraneibacter</taxon>
    </lineage>
</organism>
<evidence type="ECO:0000259" key="8">
    <source>
        <dbReference type="Pfam" id="PF03772"/>
    </source>
</evidence>
<evidence type="ECO:0000256" key="4">
    <source>
        <dbReference type="ARBA" id="ARBA00022989"/>
    </source>
</evidence>
<sequence length="536" mass="58510">MAISGLHMSFIGMGFYGLLRRVGCPVKPAGVLGILFLLGYTVMIGGGVSAIRAFVMFGIRVGADLCGRAYDMATSLAVAAALIALESPMYLRDAGYLLSFGAVLGMAAVYPLMMRQGKTKSKILQSFQASLAVNLVLFPVMLSFYYEFPPYSLLLNLVIIPLMSVVLGAGLLGSFLCLFFKPAGGVVFLLCRGILNLYEWSCNLSMKLPFSRIVTGKPEVSWIVLYYAVLLLVCLYWMLRKEKTGKTCFAWGMLAAAGICLAASGQMKHHGVFQATMLDVGQGDGIFLRTPNGRTCFVDGGSSDISKVGEYRIVPFLESQGVKELDYVFVSHGDADHMSGIEEILQNQTLGVRIKNLVLPPVRLHDDALKKLGKTAKENGTKVFGMEAGQQMSLGEMSLTCMAPSQEYQGETGNAASMVLWMEWKNLEMLLTGDVEGEGEVQLTEWMRAHGKTKCDILKAAHHGSKNSTLPEFLQQLTPKYAWISSGIGNRYGHPAKETVERLSEKGCELYGTQEYGAVTLKIKGEKAVIETFCKK</sequence>
<gene>
    <name evidence="9" type="ORF">G4993_01220</name>
</gene>
<dbReference type="GO" id="GO:0030420">
    <property type="term" value="P:establishment of competence for transformation"/>
    <property type="evidence" value="ECO:0007669"/>
    <property type="project" value="InterPro"/>
</dbReference>
<protein>
    <submittedName>
        <fullName evidence="9">DNA internalization-related competence protein ComEC/Rec2</fullName>
    </submittedName>
</protein>
<feature type="transmembrane region" description="Helical" evidence="6">
    <location>
        <begin position="152"/>
        <end position="172"/>
    </location>
</feature>
<dbReference type="Proteomes" id="UP001296580">
    <property type="component" value="Unassembled WGS sequence"/>
</dbReference>
<reference evidence="9" key="1">
    <citation type="journal article" date="2020" name="Cell Host Microbe">
        <title>Functional and Genomic Variation between Human-Derived Isolates of Lachnospiraceae Reveals Inter- and Intra-Species Diversity.</title>
        <authorList>
            <person name="Sorbara M.T."/>
            <person name="Littmann E.R."/>
            <person name="Fontana E."/>
            <person name="Moody T.U."/>
            <person name="Kohout C.E."/>
            <person name="Gjonbalaj M."/>
            <person name="Eaton V."/>
            <person name="Seok R."/>
            <person name="Leiner I.M."/>
            <person name="Pamer E.G."/>
        </authorList>
    </citation>
    <scope>NUCLEOTIDE SEQUENCE</scope>
    <source>
        <strain evidence="9">MSK.15.32</strain>
    </source>
</reference>
<dbReference type="PANTHER" id="PTHR30619:SF7">
    <property type="entry name" value="BETA-LACTAMASE DOMAIN PROTEIN"/>
    <property type="match status" value="1"/>
</dbReference>
<feature type="transmembrane region" description="Helical" evidence="6">
    <location>
        <begin position="220"/>
        <end position="239"/>
    </location>
</feature>
<evidence type="ECO:0000256" key="1">
    <source>
        <dbReference type="ARBA" id="ARBA00004651"/>
    </source>
</evidence>
<evidence type="ECO:0000256" key="6">
    <source>
        <dbReference type="SAM" id="Phobius"/>
    </source>
</evidence>
<dbReference type="RefSeq" id="WP_173877895.1">
    <property type="nucleotide sequence ID" value="NZ_JAAIMR010000001.1"/>
</dbReference>
<feature type="transmembrane region" description="Helical" evidence="6">
    <location>
        <begin position="29"/>
        <end position="57"/>
    </location>
</feature>
<dbReference type="SUPFAM" id="SSF56281">
    <property type="entry name" value="Metallo-hydrolase/oxidoreductase"/>
    <property type="match status" value="1"/>
</dbReference>
<keyword evidence="4 6" id="KW-1133">Transmembrane helix</keyword>
<reference evidence="9" key="2">
    <citation type="submission" date="2020-02" db="EMBL/GenBank/DDBJ databases">
        <authorList>
            <person name="Littmann E."/>
            <person name="Sorbara M."/>
        </authorList>
    </citation>
    <scope>NUCLEOTIDE SEQUENCE</scope>
    <source>
        <strain evidence="9">MSK.15.32</strain>
    </source>
</reference>
<evidence type="ECO:0000256" key="5">
    <source>
        <dbReference type="ARBA" id="ARBA00023136"/>
    </source>
</evidence>
<keyword evidence="5 6" id="KW-0472">Membrane</keyword>
<dbReference type="InterPro" id="IPR004477">
    <property type="entry name" value="ComEC_N"/>
</dbReference>
<dbReference type="NCBIfam" id="TIGR00360">
    <property type="entry name" value="ComEC_N-term"/>
    <property type="match status" value="1"/>
</dbReference>
<name>A0AAJ3FBQ5_MEDGN</name>
<dbReference type="Pfam" id="PF03772">
    <property type="entry name" value="Competence"/>
    <property type="match status" value="1"/>
</dbReference>
<dbReference type="Pfam" id="PF00753">
    <property type="entry name" value="Lactamase_B"/>
    <property type="match status" value="1"/>
</dbReference>
<evidence type="ECO:0000259" key="7">
    <source>
        <dbReference type="Pfam" id="PF00753"/>
    </source>
</evidence>
<evidence type="ECO:0000256" key="3">
    <source>
        <dbReference type="ARBA" id="ARBA00022692"/>
    </source>
</evidence>
<dbReference type="InterPro" id="IPR035681">
    <property type="entry name" value="ComA-like_MBL"/>
</dbReference>
<feature type="domain" description="Metallo-beta-lactamase" evidence="7">
    <location>
        <begin position="281"/>
        <end position="349"/>
    </location>
</feature>
<dbReference type="InterPro" id="IPR052159">
    <property type="entry name" value="Competence_DNA_uptake"/>
</dbReference>
<dbReference type="EMBL" id="JAAIRV010000002">
    <property type="protein sequence ID" value="NSI57029.1"/>
    <property type="molecule type" value="Genomic_DNA"/>
</dbReference>
<keyword evidence="3 6" id="KW-0812">Transmembrane</keyword>
<evidence type="ECO:0000256" key="2">
    <source>
        <dbReference type="ARBA" id="ARBA00022475"/>
    </source>
</evidence>
<proteinExistence type="predicted"/>
<feature type="domain" description="ComEC/Rec2-related protein" evidence="8">
    <location>
        <begin position="1"/>
        <end position="239"/>
    </location>
</feature>
<dbReference type="PANTHER" id="PTHR30619">
    <property type="entry name" value="DNA INTERNALIZATION/COMPETENCE PROTEIN COMEC/REC2"/>
    <property type="match status" value="1"/>
</dbReference>
<feature type="transmembrane region" description="Helical" evidence="6">
    <location>
        <begin position="126"/>
        <end position="146"/>
    </location>
</feature>
<dbReference type="InterPro" id="IPR036866">
    <property type="entry name" value="RibonucZ/Hydroxyglut_hydro"/>
</dbReference>
<keyword evidence="2" id="KW-1003">Cell membrane</keyword>
<dbReference type="InterPro" id="IPR004797">
    <property type="entry name" value="Competence_ComEC/Rec2"/>
</dbReference>